<proteinExistence type="predicted"/>
<evidence type="ECO:0000313" key="7">
    <source>
        <dbReference type="EMBL" id="UUI71161.1"/>
    </source>
</evidence>
<evidence type="ECO:0000256" key="3">
    <source>
        <dbReference type="ARBA" id="ARBA00023136"/>
    </source>
</evidence>
<dbReference type="InterPro" id="IPR006059">
    <property type="entry name" value="SBP"/>
</dbReference>
<evidence type="ECO:0000313" key="8">
    <source>
        <dbReference type="Proteomes" id="UP001316384"/>
    </source>
</evidence>
<evidence type="ECO:0000256" key="1">
    <source>
        <dbReference type="ARBA" id="ARBA00022475"/>
    </source>
</evidence>
<keyword evidence="2 6" id="KW-0732">Signal</keyword>
<dbReference type="PANTHER" id="PTHR43649:SF33">
    <property type="entry name" value="POLYGALACTURONAN_RHAMNOGALACTURONAN-BINDING PROTEIN YTCQ"/>
    <property type="match status" value="1"/>
</dbReference>
<dbReference type="Pfam" id="PF01547">
    <property type="entry name" value="SBP_bac_1"/>
    <property type="match status" value="1"/>
</dbReference>
<dbReference type="PROSITE" id="PS51257">
    <property type="entry name" value="PROKAR_LIPOPROTEIN"/>
    <property type="match status" value="1"/>
</dbReference>
<keyword evidence="4" id="KW-0564">Palmitate</keyword>
<dbReference type="PANTHER" id="PTHR43649">
    <property type="entry name" value="ARABINOSE-BINDING PROTEIN-RELATED"/>
    <property type="match status" value="1"/>
</dbReference>
<dbReference type="SUPFAM" id="SSF53850">
    <property type="entry name" value="Periplasmic binding protein-like II"/>
    <property type="match status" value="1"/>
</dbReference>
<keyword evidence="1" id="KW-1003">Cell membrane</keyword>
<evidence type="ECO:0000256" key="2">
    <source>
        <dbReference type="ARBA" id="ARBA00022729"/>
    </source>
</evidence>
<name>A0ABY5KKZ4_9CELL</name>
<feature type="chain" id="PRO_5046172092" evidence="6">
    <location>
        <begin position="22"/>
        <end position="551"/>
    </location>
</feature>
<keyword evidence="5" id="KW-0449">Lipoprotein</keyword>
<reference evidence="7 8" key="1">
    <citation type="submission" date="2022-07" db="EMBL/GenBank/DDBJ databases">
        <title>Novel species in genus cellulomonas.</title>
        <authorList>
            <person name="Ye L."/>
        </authorList>
    </citation>
    <scope>NUCLEOTIDE SEQUENCE [LARGE SCALE GENOMIC DNA]</scope>
    <source>
        <strain evidence="8">zg-B89</strain>
    </source>
</reference>
<keyword evidence="3" id="KW-0472">Membrane</keyword>
<protein>
    <submittedName>
        <fullName evidence="7">Extracellular solute-binding protein</fullName>
    </submittedName>
</protein>
<organism evidence="7 8">
    <name type="scientific">Cellulomonas xiejunii</name>
    <dbReference type="NCBI Taxonomy" id="2968083"/>
    <lineage>
        <taxon>Bacteria</taxon>
        <taxon>Bacillati</taxon>
        <taxon>Actinomycetota</taxon>
        <taxon>Actinomycetes</taxon>
        <taxon>Micrococcales</taxon>
        <taxon>Cellulomonadaceae</taxon>
        <taxon>Cellulomonas</taxon>
    </lineage>
</organism>
<dbReference type="InterPro" id="IPR050490">
    <property type="entry name" value="Bact_solute-bd_prot1"/>
</dbReference>
<feature type="signal peptide" evidence="6">
    <location>
        <begin position="1"/>
        <end position="21"/>
    </location>
</feature>
<dbReference type="RefSeq" id="WP_227576498.1">
    <property type="nucleotide sequence ID" value="NZ_CP101987.1"/>
</dbReference>
<dbReference type="CDD" id="cd13583">
    <property type="entry name" value="PBP2_AlgQ_like_4"/>
    <property type="match status" value="1"/>
</dbReference>
<dbReference type="EMBL" id="CP101987">
    <property type="protein sequence ID" value="UUI71161.1"/>
    <property type="molecule type" value="Genomic_DNA"/>
</dbReference>
<evidence type="ECO:0000256" key="6">
    <source>
        <dbReference type="SAM" id="SignalP"/>
    </source>
</evidence>
<gene>
    <name evidence="7" type="ORF">NP048_15390</name>
</gene>
<accession>A0ABY5KKZ4</accession>
<evidence type="ECO:0000256" key="5">
    <source>
        <dbReference type="ARBA" id="ARBA00023288"/>
    </source>
</evidence>
<sequence>MRTTKKRPLALAATAATLALALTACSGGSDEAAETPEASELGQVGAMEDFKVGTTFKATEPVEFGLMYRDHPNYPIKDDWDILKKFEENQNVTFDIQTAPLSDWQQAQSIAIGAGNAKDVISVTYPGQEVPFVAGGAILPVSDYVEHMPNFQEKVEKWGLEADIDRLRQEDGKYYLLPGLRESVRPSYAYAVRKDVWEQLGLSLEPETFEDFAADLAKVKAAYPDTYPLSDRWSANGPLEATLNVAAPNFGTAAGWGYGEGTWWDEDAEEFVYTGAMDEYRDLLEYYNGLVADGLMDPESLTQEDDQAIQKMASGQTFAQLTNDQEILKVRTAMTEVGTAGEVVMIRVPAGPAGDIQAGTRLVSGVMLAASAAEEDDFLAMLQFLDWLFYSDEGLEFAKWGVEGETYTKDGDKRVLATDIDQNGLNPGAPKALNVDFGYHNGVWMLEHGSSDELDRSMLRPEVVEFVESMSDKELAVVAPPAPLDELEREQVSLWQTGLRDHVLQNTAAFILGQRPLSEWDAYVTELEGKNLQQYLDVVNGAQKRYAEKNG</sequence>
<dbReference type="Gene3D" id="3.40.190.10">
    <property type="entry name" value="Periplasmic binding protein-like II"/>
    <property type="match status" value="2"/>
</dbReference>
<evidence type="ECO:0000256" key="4">
    <source>
        <dbReference type="ARBA" id="ARBA00023139"/>
    </source>
</evidence>
<dbReference type="Proteomes" id="UP001316384">
    <property type="component" value="Chromosome"/>
</dbReference>
<keyword evidence="8" id="KW-1185">Reference proteome</keyword>